<dbReference type="PROSITE" id="PS50016">
    <property type="entry name" value="ZF_PHD_2"/>
    <property type="match status" value="1"/>
</dbReference>
<evidence type="ECO:0000256" key="1">
    <source>
        <dbReference type="ARBA" id="ARBA00004123"/>
    </source>
</evidence>
<dbReference type="InterPro" id="IPR001965">
    <property type="entry name" value="Znf_PHD"/>
</dbReference>
<feature type="binding site" evidence="8">
    <location>
        <position position="138"/>
    </location>
    <ligand>
        <name>Zn(2+)</name>
        <dbReference type="ChEBI" id="CHEBI:29105"/>
        <label>1</label>
    </ligand>
</feature>
<evidence type="ECO:0000256" key="2">
    <source>
        <dbReference type="ARBA" id="ARBA00010210"/>
    </source>
</evidence>
<evidence type="ECO:0000256" key="8">
    <source>
        <dbReference type="PIRSR" id="PIRSR628651-51"/>
    </source>
</evidence>
<feature type="binding site" evidence="8">
    <location>
        <position position="113"/>
    </location>
    <ligand>
        <name>Zn(2+)</name>
        <dbReference type="ChEBI" id="CHEBI:29105"/>
        <label>1</label>
    </ligand>
</feature>
<dbReference type="SUPFAM" id="SSF57903">
    <property type="entry name" value="FYVE/PHD zinc finger"/>
    <property type="match status" value="3"/>
</dbReference>
<dbReference type="PANTHER" id="PTHR10333:SF42">
    <property type="entry name" value="INHIBITOR OF GROWTH PROTEIN 5"/>
    <property type="match status" value="1"/>
</dbReference>
<feature type="binding site" evidence="8">
    <location>
        <position position="151"/>
    </location>
    <ligand>
        <name>Zn(2+)</name>
        <dbReference type="ChEBI" id="CHEBI:29105"/>
        <label>2</label>
    </ligand>
</feature>
<feature type="binding site" evidence="8">
    <location>
        <position position="111"/>
    </location>
    <ligand>
        <name>Zn(2+)</name>
        <dbReference type="ChEBI" id="CHEBI:29105"/>
        <label>1</label>
    </ligand>
</feature>
<accession>A0A914PK66</accession>
<proteinExistence type="inferred from homology"/>
<feature type="binding site" evidence="8">
    <location>
        <position position="154"/>
    </location>
    <ligand>
        <name>Zn(2+)</name>
        <dbReference type="ChEBI" id="CHEBI:29105"/>
        <label>2</label>
    </ligand>
</feature>
<dbReference type="InterPro" id="IPR011011">
    <property type="entry name" value="Znf_FYVE_PHD"/>
</dbReference>
<feature type="binding site" evidence="8">
    <location>
        <position position="124"/>
    </location>
    <ligand>
        <name>Zn(2+)</name>
        <dbReference type="ChEBI" id="CHEBI:29105"/>
        <label>2</label>
    </ligand>
</feature>
<evidence type="ECO:0000313" key="11">
    <source>
        <dbReference type="Proteomes" id="UP000887578"/>
    </source>
</evidence>
<keyword evidence="4 9" id="KW-0863">Zinc-finger</keyword>
<dbReference type="WBParaSite" id="PDA_v2.g15144.t1">
    <property type="protein sequence ID" value="PDA_v2.g15144.t1"/>
    <property type="gene ID" value="PDA_v2.g15144"/>
</dbReference>
<evidence type="ECO:0000256" key="4">
    <source>
        <dbReference type="ARBA" id="ARBA00022771"/>
    </source>
</evidence>
<dbReference type="AlphaFoldDB" id="A0A914PK66"/>
<feature type="binding site" evidence="8">
    <location>
        <position position="129"/>
    </location>
    <ligand>
        <name>Zn(2+)</name>
        <dbReference type="ChEBI" id="CHEBI:29105"/>
        <label>2</label>
    </ligand>
</feature>
<dbReference type="PROSITE" id="PS01359">
    <property type="entry name" value="ZF_PHD_1"/>
    <property type="match status" value="1"/>
</dbReference>
<comment type="similarity">
    <text evidence="2">Belongs to the ING family.</text>
</comment>
<feature type="binding site" evidence="8">
    <location>
        <position position="135"/>
    </location>
    <ligand>
        <name>Zn(2+)</name>
        <dbReference type="ChEBI" id="CHEBI:29105"/>
        <label>1</label>
    </ligand>
</feature>
<organism evidence="11 12">
    <name type="scientific">Panagrolaimus davidi</name>
    <dbReference type="NCBI Taxonomy" id="227884"/>
    <lineage>
        <taxon>Eukaryota</taxon>
        <taxon>Metazoa</taxon>
        <taxon>Ecdysozoa</taxon>
        <taxon>Nematoda</taxon>
        <taxon>Chromadorea</taxon>
        <taxon>Rhabditida</taxon>
        <taxon>Tylenchina</taxon>
        <taxon>Panagrolaimomorpha</taxon>
        <taxon>Panagrolaimoidea</taxon>
        <taxon>Panagrolaimidae</taxon>
        <taxon>Panagrolaimus</taxon>
    </lineage>
</organism>
<evidence type="ECO:0000259" key="10">
    <source>
        <dbReference type="PROSITE" id="PS50016"/>
    </source>
</evidence>
<dbReference type="Proteomes" id="UP000887578">
    <property type="component" value="Unplaced"/>
</dbReference>
<dbReference type="GO" id="GO:0008270">
    <property type="term" value="F:zinc ion binding"/>
    <property type="evidence" value="ECO:0007669"/>
    <property type="project" value="UniProtKB-KW"/>
</dbReference>
<dbReference type="InterPro" id="IPR019786">
    <property type="entry name" value="Zinc_finger_PHD-type_CS"/>
</dbReference>
<dbReference type="InterPro" id="IPR013083">
    <property type="entry name" value="Znf_RING/FYVE/PHD"/>
</dbReference>
<dbReference type="GO" id="GO:0005634">
    <property type="term" value="C:nucleus"/>
    <property type="evidence" value="ECO:0007669"/>
    <property type="project" value="UniProtKB-SubCell"/>
</dbReference>
<dbReference type="InterPro" id="IPR059153">
    <property type="entry name" value="NSD_PHD-1st"/>
</dbReference>
<reference evidence="12" key="1">
    <citation type="submission" date="2022-11" db="UniProtKB">
        <authorList>
            <consortium name="WormBaseParasite"/>
        </authorList>
    </citation>
    <scope>IDENTIFICATION</scope>
</reference>
<keyword evidence="3 8" id="KW-0479">Metal-binding</keyword>
<protein>
    <submittedName>
        <fullName evidence="12">PHD-type domain-containing protein</fullName>
    </submittedName>
</protein>
<evidence type="ECO:0000256" key="5">
    <source>
        <dbReference type="ARBA" id="ARBA00022833"/>
    </source>
</evidence>
<feature type="domain" description="PHD-type" evidence="10">
    <location>
        <begin position="108"/>
        <end position="157"/>
    </location>
</feature>
<dbReference type="InterPro" id="IPR028651">
    <property type="entry name" value="ING_fam"/>
</dbReference>
<dbReference type="Pfam" id="PF23011">
    <property type="entry name" value="PHD-1st_NSD"/>
    <property type="match status" value="1"/>
</dbReference>
<comment type="subcellular location">
    <subcellularLocation>
        <location evidence="1">Nucleus</location>
    </subcellularLocation>
</comment>
<sequence length="264" mass="30065">MDDSPSKCLRKKPKIEYKESKLRKNIALQLASTSSHPYRKGYNCFCGKTNKSILTHCYGPKCPWEYVHLKCIGLESKPFQHAYCSKKCKEDEMALLLANKDDSKLQDYDWCSCRKQRGGAMVACDKKGCANEWYHLVCVGLTDVPKDKWTCPECIKKCEEKAAKRKPKKSSEVSAKDDIDIKLPTDIINPAAVNHETGDVDLSEGFCICKKEPDDTMIECKSPECPHTWFHLSCINLSAFPNPETYWCCSNQCYANLNEHLQNV</sequence>
<keyword evidence="11" id="KW-1185">Reference proteome</keyword>
<dbReference type="PANTHER" id="PTHR10333">
    <property type="entry name" value="INHIBITOR OF GROWTH PROTEIN"/>
    <property type="match status" value="1"/>
</dbReference>
<evidence type="ECO:0000256" key="6">
    <source>
        <dbReference type="ARBA" id="ARBA00022853"/>
    </source>
</evidence>
<dbReference type="SMART" id="SM00249">
    <property type="entry name" value="PHD"/>
    <property type="match status" value="3"/>
</dbReference>
<dbReference type="Gene3D" id="3.30.40.10">
    <property type="entry name" value="Zinc/RING finger domain, C3HC4 (zinc finger)"/>
    <property type="match status" value="3"/>
</dbReference>
<dbReference type="GO" id="GO:0006325">
    <property type="term" value="P:chromatin organization"/>
    <property type="evidence" value="ECO:0007669"/>
    <property type="project" value="UniProtKB-KW"/>
</dbReference>
<evidence type="ECO:0000256" key="9">
    <source>
        <dbReference type="PROSITE-ProRule" id="PRU00146"/>
    </source>
</evidence>
<evidence type="ECO:0000313" key="12">
    <source>
        <dbReference type="WBParaSite" id="PDA_v2.g15144.t1"/>
    </source>
</evidence>
<name>A0A914PK66_9BILA</name>
<keyword evidence="6" id="KW-0156">Chromatin regulator</keyword>
<evidence type="ECO:0000256" key="7">
    <source>
        <dbReference type="ARBA" id="ARBA00023242"/>
    </source>
</evidence>
<keyword evidence="7" id="KW-0539">Nucleus</keyword>
<evidence type="ECO:0000256" key="3">
    <source>
        <dbReference type="ARBA" id="ARBA00022723"/>
    </source>
</evidence>
<keyword evidence="5 8" id="KW-0862">Zinc</keyword>
<dbReference type="InterPro" id="IPR019787">
    <property type="entry name" value="Znf_PHD-finger"/>
</dbReference>